<dbReference type="InterPro" id="IPR045339">
    <property type="entry name" value="DUF6534"/>
</dbReference>
<protein>
    <recommendedName>
        <fullName evidence="2">DUF6534 domain-containing protein</fullName>
    </recommendedName>
</protein>
<evidence type="ECO:0000313" key="4">
    <source>
        <dbReference type="Proteomes" id="UP000054477"/>
    </source>
</evidence>
<feature type="domain" description="DUF6534" evidence="2">
    <location>
        <begin position="179"/>
        <end position="282"/>
    </location>
</feature>
<dbReference type="Pfam" id="PF20152">
    <property type="entry name" value="DUF6534"/>
    <property type="match status" value="1"/>
</dbReference>
<dbReference type="STRING" id="1095629.A0A0C9WHT8"/>
<dbReference type="PANTHER" id="PTHR40465">
    <property type="entry name" value="CHROMOSOME 1, WHOLE GENOME SHOTGUN SEQUENCE"/>
    <property type="match status" value="1"/>
</dbReference>
<evidence type="ECO:0000259" key="2">
    <source>
        <dbReference type="Pfam" id="PF20152"/>
    </source>
</evidence>
<sequence>MAIVPTVLNVRLSLGRFGPMLIGVFLNMILYGILIVQVLYLFLMETLNTGCNMAMMYQPLIYNFRKPVATTLFPTPQWQLVFAAGKAYFCTDKKKTSFNFALADEEPITMVAISTPIQLFFAYRIWLLSKNYWFPGVIAFFAIVSLGGGTWTTVLIVKVKVFARKPELHWPALLWFLSAVVSDVMITVVLVITLITQCAEYKHKRKTGYTASDDVISKIIRMTVQTGMLTALFAIGDVIFFMTLPVRFSDFTVIQRLKNFIWDLALTKLYANCLLSTLNARAKLNGTSGNYSSQRNAQLSSSGDRRMTSASAFYELNTPQAFEGYQTCFPDHGSGITVTKVVKTEEYSSSSNRMVSSATQ</sequence>
<dbReference type="OrthoDB" id="3265526at2759"/>
<organism evidence="3 4">
    <name type="scientific">Laccaria amethystina LaAM-08-1</name>
    <dbReference type="NCBI Taxonomy" id="1095629"/>
    <lineage>
        <taxon>Eukaryota</taxon>
        <taxon>Fungi</taxon>
        <taxon>Dikarya</taxon>
        <taxon>Basidiomycota</taxon>
        <taxon>Agaricomycotina</taxon>
        <taxon>Agaricomycetes</taxon>
        <taxon>Agaricomycetidae</taxon>
        <taxon>Agaricales</taxon>
        <taxon>Agaricineae</taxon>
        <taxon>Hydnangiaceae</taxon>
        <taxon>Laccaria</taxon>
    </lineage>
</organism>
<feature type="transmembrane region" description="Helical" evidence="1">
    <location>
        <begin position="20"/>
        <end position="43"/>
    </location>
</feature>
<evidence type="ECO:0000256" key="1">
    <source>
        <dbReference type="SAM" id="Phobius"/>
    </source>
</evidence>
<dbReference type="Proteomes" id="UP000054477">
    <property type="component" value="Unassembled WGS sequence"/>
</dbReference>
<dbReference type="EMBL" id="KN838971">
    <property type="protein sequence ID" value="KIJ91769.1"/>
    <property type="molecule type" value="Genomic_DNA"/>
</dbReference>
<dbReference type="HOGENOM" id="CLU_046025_2_0_1"/>
<keyword evidence="1" id="KW-1133">Transmembrane helix</keyword>
<feature type="transmembrane region" description="Helical" evidence="1">
    <location>
        <begin position="132"/>
        <end position="152"/>
    </location>
</feature>
<reference evidence="4" key="2">
    <citation type="submission" date="2015-01" db="EMBL/GenBank/DDBJ databases">
        <title>Evolutionary Origins and Diversification of the Mycorrhizal Mutualists.</title>
        <authorList>
            <consortium name="DOE Joint Genome Institute"/>
            <consortium name="Mycorrhizal Genomics Consortium"/>
            <person name="Kohler A."/>
            <person name="Kuo A."/>
            <person name="Nagy L.G."/>
            <person name="Floudas D."/>
            <person name="Copeland A."/>
            <person name="Barry K.W."/>
            <person name="Cichocki N."/>
            <person name="Veneault-Fourrey C."/>
            <person name="LaButti K."/>
            <person name="Lindquist E.A."/>
            <person name="Lipzen A."/>
            <person name="Lundell T."/>
            <person name="Morin E."/>
            <person name="Murat C."/>
            <person name="Riley R."/>
            <person name="Ohm R."/>
            <person name="Sun H."/>
            <person name="Tunlid A."/>
            <person name="Henrissat B."/>
            <person name="Grigoriev I.V."/>
            <person name="Hibbett D.S."/>
            <person name="Martin F."/>
        </authorList>
    </citation>
    <scope>NUCLEOTIDE SEQUENCE [LARGE SCALE GENOMIC DNA]</scope>
    <source>
        <strain evidence="4">LaAM-08-1</strain>
    </source>
</reference>
<name>A0A0C9WHT8_9AGAR</name>
<reference evidence="3 4" key="1">
    <citation type="submission" date="2014-04" db="EMBL/GenBank/DDBJ databases">
        <authorList>
            <consortium name="DOE Joint Genome Institute"/>
            <person name="Kuo A."/>
            <person name="Kohler A."/>
            <person name="Nagy L.G."/>
            <person name="Floudas D."/>
            <person name="Copeland A."/>
            <person name="Barry K.W."/>
            <person name="Cichocki N."/>
            <person name="Veneault-Fourrey C."/>
            <person name="LaButti K."/>
            <person name="Lindquist E.A."/>
            <person name="Lipzen A."/>
            <person name="Lundell T."/>
            <person name="Morin E."/>
            <person name="Murat C."/>
            <person name="Sun H."/>
            <person name="Tunlid A."/>
            <person name="Henrissat B."/>
            <person name="Grigoriev I.V."/>
            <person name="Hibbett D.S."/>
            <person name="Martin F."/>
            <person name="Nordberg H.P."/>
            <person name="Cantor M.N."/>
            <person name="Hua S.X."/>
        </authorList>
    </citation>
    <scope>NUCLEOTIDE SEQUENCE [LARGE SCALE GENOMIC DNA]</scope>
    <source>
        <strain evidence="3 4">LaAM-08-1</strain>
    </source>
</reference>
<keyword evidence="1" id="KW-0812">Transmembrane</keyword>
<dbReference type="PANTHER" id="PTHR40465:SF1">
    <property type="entry name" value="DUF6534 DOMAIN-CONTAINING PROTEIN"/>
    <property type="match status" value="1"/>
</dbReference>
<keyword evidence="4" id="KW-1185">Reference proteome</keyword>
<keyword evidence="1" id="KW-0472">Membrane</keyword>
<feature type="transmembrane region" description="Helical" evidence="1">
    <location>
        <begin position="172"/>
        <end position="196"/>
    </location>
</feature>
<dbReference type="AlphaFoldDB" id="A0A0C9WHT8"/>
<evidence type="ECO:0000313" key="3">
    <source>
        <dbReference type="EMBL" id="KIJ91769.1"/>
    </source>
</evidence>
<feature type="transmembrane region" description="Helical" evidence="1">
    <location>
        <begin position="228"/>
        <end position="248"/>
    </location>
</feature>
<proteinExistence type="predicted"/>
<gene>
    <name evidence="3" type="ORF">K443DRAFT_126157</name>
</gene>
<accession>A0A0C9WHT8</accession>